<dbReference type="Proteomes" id="UP000460112">
    <property type="component" value="Unassembled WGS sequence"/>
</dbReference>
<sequence length="932" mass="102321">MIPRLYETYISDFNTEGLGSFRDLLSVSITRNRNEITTLAMTYPINGPLSQELTEGMVIVADMGPADDEKNQQFRIVDVQKSMTAITLTANHVWADLSNIPLKKNISEAHARSNRAFDLISDALAWPVSGLGFASDIPTVANLGWNFKELANANAAILGADTAGDQANNTMEALYNGEFRFNNYYLTMLKHAGQDNGIVIKYGRNMQSITRDETTSGTYNAIMPYVTYSPEEQPQPDGEPFDGKATVQYLANGTISLFSSPFKGHTPINTIKNGEYLKFVAKTDKQTINNDTWYKTDIGGWVEASLVTFDKSGNYVVNKVDAQGTLEVSDDITGIIVKNDGVGTISYAGPGQVPLYTSPFGGHKSGKYLNNGTSYRIYWKAKDINGTIWYNLGNRDTQWVSSQYFVLSKTGDYATVKAYGRLSINGNVTVMSGPGGTGSAVNWHNRGQYPIYDISTDYGGAKWYHIGQSGGRELWVKAGDNVSFKEPGTVEYKEEDAEKANIQKTAQVPVYSDPSGLSPTGKYYALGSLLKITAQSTSQGKSFYEVGTNEWINSDFFSFAHAVDVAPGEDNSSAKPEVNEETLELDGTVLISQFARVTNAPLRVQAVDLSSYGIGNDKDKLLAVAEAYMKEYRIGYPTISLTVSYEQMQGDFQKLTQVDLYDYVSVLFDEVGIFEKAQCTSLTWDPVREIATSITIGQLPISYDHALNNFVTNMVAKNTTTATKRATHLFGELKQVMEENDQDQKAGLLKLTRQLGIDDQAWRDSYDRLQSMVTSINTTVQDVHNWIAGGGGGEITAYPNWQKPTELRALSNGGGYLRFNAEGLEYVGRDGVARSAIDSQGRLVAESITGGTITGVKLEGITVDGDSYLRSIGGDGKVAVMSGDHGFSYTAPGKEKVAFDWDQNWGVLKIGSQYLYASDIAWIRQQRGGRIH</sequence>
<dbReference type="EMBL" id="WBOA01000001">
    <property type="protein sequence ID" value="KAB1951713.1"/>
    <property type="molecule type" value="Genomic_DNA"/>
</dbReference>
<dbReference type="NCBIfam" id="TIGR01665">
    <property type="entry name" value="put_anti_recept"/>
    <property type="match status" value="1"/>
</dbReference>
<dbReference type="AlphaFoldDB" id="A0A833CFI0"/>
<accession>A0A833CFI0</accession>
<dbReference type="RefSeq" id="WP_151494716.1">
    <property type="nucleotide sequence ID" value="NZ_WBOA01000001.1"/>
</dbReference>
<evidence type="ECO:0000313" key="1">
    <source>
        <dbReference type="EMBL" id="KAB1951713.1"/>
    </source>
</evidence>
<dbReference type="InterPro" id="IPR007119">
    <property type="entry name" value="Phage_tail_spike_N"/>
</dbReference>
<organism evidence="1 2">
    <name type="scientific">Lactobacillus gasseri</name>
    <dbReference type="NCBI Taxonomy" id="1596"/>
    <lineage>
        <taxon>Bacteria</taxon>
        <taxon>Bacillati</taxon>
        <taxon>Bacillota</taxon>
        <taxon>Bacilli</taxon>
        <taxon>Lactobacillales</taxon>
        <taxon>Lactobacillaceae</taxon>
        <taxon>Lactobacillus</taxon>
    </lineage>
</organism>
<name>A0A833CFI0_LACGS</name>
<proteinExistence type="predicted"/>
<gene>
    <name evidence="1" type="ORF">F8244_04215</name>
</gene>
<evidence type="ECO:0000313" key="2">
    <source>
        <dbReference type="Proteomes" id="UP000460112"/>
    </source>
</evidence>
<protein>
    <submittedName>
        <fullName evidence="1">Endopeptidase</fullName>
    </submittedName>
</protein>
<comment type="caution">
    <text evidence="1">The sequence shown here is derived from an EMBL/GenBank/DDBJ whole genome shotgun (WGS) entry which is preliminary data.</text>
</comment>
<reference evidence="1 2" key="1">
    <citation type="submission" date="2019-09" db="EMBL/GenBank/DDBJ databases">
        <title>Investigation of probiotic properties of different lactic acid bacteria.</title>
        <authorList>
            <person name="Jaomanjaka F."/>
            <person name="Blanc P."/>
        </authorList>
    </citation>
    <scope>NUCLEOTIDE SEQUENCE [LARGE SCALE GENOMIC DNA]</scope>
    <source>
        <strain evidence="1 2">BIO6369</strain>
    </source>
</reference>